<organism evidence="2 3">
    <name type="scientific">Haematococcus lacustris</name>
    <name type="common">Green alga</name>
    <name type="synonym">Haematococcus pluvialis</name>
    <dbReference type="NCBI Taxonomy" id="44745"/>
    <lineage>
        <taxon>Eukaryota</taxon>
        <taxon>Viridiplantae</taxon>
        <taxon>Chlorophyta</taxon>
        <taxon>core chlorophytes</taxon>
        <taxon>Chlorophyceae</taxon>
        <taxon>CS clade</taxon>
        <taxon>Chlamydomonadales</taxon>
        <taxon>Haematococcaceae</taxon>
        <taxon>Haematococcus</taxon>
    </lineage>
</organism>
<comment type="caution">
    <text evidence="2">The sequence shown here is derived from an EMBL/GenBank/DDBJ whole genome shotgun (WGS) entry which is preliminary data.</text>
</comment>
<keyword evidence="3" id="KW-1185">Reference proteome</keyword>
<name>A0A699ZGH4_HAELA</name>
<accession>A0A699ZGH4</accession>
<dbReference type="AlphaFoldDB" id="A0A699ZGH4"/>
<proteinExistence type="predicted"/>
<evidence type="ECO:0000313" key="2">
    <source>
        <dbReference type="EMBL" id="GFH21837.1"/>
    </source>
</evidence>
<dbReference type="InterPro" id="IPR007021">
    <property type="entry name" value="DUF659"/>
</dbReference>
<evidence type="ECO:0000313" key="3">
    <source>
        <dbReference type="Proteomes" id="UP000485058"/>
    </source>
</evidence>
<evidence type="ECO:0000259" key="1">
    <source>
        <dbReference type="Pfam" id="PF04937"/>
    </source>
</evidence>
<sequence>RAFQLLGVESPSARQLRTTYLNNAHVALQRRVAIMVETLLMGLGLMMCTDGWRHKRAAKGQPLVNLVLLKAEGGAFFHSVCQLNKSDRKDAQFYVNLHNDLANKVTGGRPHLLLGVIMDSPATNRRALELLEAQHQTWICMTCCVHALNLLCKDLANAGKQLLRHTLVGDLLKEGAGPCELPTYPP</sequence>
<gene>
    <name evidence="2" type="ORF">HaLaN_19209</name>
</gene>
<dbReference type="Proteomes" id="UP000485058">
    <property type="component" value="Unassembled WGS sequence"/>
</dbReference>
<dbReference type="EMBL" id="BLLF01001914">
    <property type="protein sequence ID" value="GFH21837.1"/>
    <property type="molecule type" value="Genomic_DNA"/>
</dbReference>
<dbReference type="Pfam" id="PF04937">
    <property type="entry name" value="DUF659"/>
    <property type="match status" value="1"/>
</dbReference>
<feature type="domain" description="DUF659" evidence="1">
    <location>
        <begin position="11"/>
        <end position="157"/>
    </location>
</feature>
<feature type="non-terminal residue" evidence="2">
    <location>
        <position position="1"/>
    </location>
</feature>
<protein>
    <recommendedName>
        <fullName evidence="1">DUF659 domain-containing protein</fullName>
    </recommendedName>
</protein>
<reference evidence="2 3" key="1">
    <citation type="submission" date="2020-02" db="EMBL/GenBank/DDBJ databases">
        <title>Draft genome sequence of Haematococcus lacustris strain NIES-144.</title>
        <authorList>
            <person name="Morimoto D."/>
            <person name="Nakagawa S."/>
            <person name="Yoshida T."/>
            <person name="Sawayama S."/>
        </authorList>
    </citation>
    <scope>NUCLEOTIDE SEQUENCE [LARGE SCALE GENOMIC DNA]</scope>
    <source>
        <strain evidence="2 3">NIES-144</strain>
    </source>
</reference>